<comment type="cofactor">
    <cofactor evidence="6">
        <name>Mg(2+)</name>
        <dbReference type="ChEBI" id="CHEBI:18420"/>
    </cofactor>
    <text evidence="6">Binds 1 Mg(2+) ion per monomer.</text>
</comment>
<comment type="catalytic activity">
    <reaction evidence="5 6">
        <text>dTDP-beta-L-rhamnose + NADP(+) = dTDP-4-dehydro-beta-L-rhamnose + NADPH + H(+)</text>
        <dbReference type="Rhea" id="RHEA:21796"/>
        <dbReference type="ChEBI" id="CHEBI:15378"/>
        <dbReference type="ChEBI" id="CHEBI:57510"/>
        <dbReference type="ChEBI" id="CHEBI:57783"/>
        <dbReference type="ChEBI" id="CHEBI:58349"/>
        <dbReference type="ChEBI" id="CHEBI:62830"/>
        <dbReference type="EC" id="1.1.1.133"/>
    </reaction>
</comment>
<dbReference type="InterPro" id="IPR005913">
    <property type="entry name" value="dTDP_dehydrorham_reduct"/>
</dbReference>
<dbReference type="SUPFAM" id="SSF51735">
    <property type="entry name" value="NAD(P)-binding Rossmann-fold domains"/>
    <property type="match status" value="1"/>
</dbReference>
<name>A0A3B8WCG6_MARNT</name>
<dbReference type="InterPro" id="IPR036291">
    <property type="entry name" value="NAD(P)-bd_dom_sf"/>
</dbReference>
<evidence type="ECO:0000313" key="9">
    <source>
        <dbReference type="Proteomes" id="UP000261325"/>
    </source>
</evidence>
<reference evidence="8 9" key="1">
    <citation type="journal article" date="2018" name="Nat. Biotechnol.">
        <title>A standardized bacterial taxonomy based on genome phylogeny substantially revises the tree of life.</title>
        <authorList>
            <person name="Parks D.H."/>
            <person name="Chuvochina M."/>
            <person name="Waite D.W."/>
            <person name="Rinke C."/>
            <person name="Skarshewski A."/>
            <person name="Chaumeil P.A."/>
            <person name="Hugenholtz P."/>
        </authorList>
    </citation>
    <scope>NUCLEOTIDE SEQUENCE [LARGE SCALE GENOMIC DNA]</scope>
    <source>
        <strain evidence="8">UBA9049</strain>
    </source>
</reference>
<evidence type="ECO:0000259" key="7">
    <source>
        <dbReference type="Pfam" id="PF04321"/>
    </source>
</evidence>
<dbReference type="Pfam" id="PF04321">
    <property type="entry name" value="RmlD_sub_bind"/>
    <property type="match status" value="1"/>
</dbReference>
<organism evidence="8 9">
    <name type="scientific">Marinobacter nauticus</name>
    <name type="common">Marinobacter hydrocarbonoclasticus</name>
    <name type="synonym">Marinobacter aquaeolei</name>
    <dbReference type="NCBI Taxonomy" id="2743"/>
    <lineage>
        <taxon>Bacteria</taxon>
        <taxon>Pseudomonadati</taxon>
        <taxon>Pseudomonadota</taxon>
        <taxon>Gammaproteobacteria</taxon>
        <taxon>Pseudomonadales</taxon>
        <taxon>Marinobacteraceae</taxon>
        <taxon>Marinobacter</taxon>
    </lineage>
</organism>
<evidence type="ECO:0000256" key="1">
    <source>
        <dbReference type="ARBA" id="ARBA00004781"/>
    </source>
</evidence>
<dbReference type="UniPathway" id="UPA00281"/>
<sequence length="259" mass="29007">LRQIIRRHCPDVVVNAAAYTDVAAAEHERERAFAINALAPEAMAQEAVRCGALMVHYSTDYVYDGQSDDAYSETDVAKPLNVYGESKFDGDRRVMASGCDYLIFRTSWVYSVRGKNFLTTMLKLLRERDRLTVVHDQRGAPTSAELLADVTAHAVARTYPDRALGGLYHLTASGATSWYGYSCLIADRLRERSAGQIIDDEAIVPVTAAVYGSEVLRPKNSCLNTSRLEKAFDLVLPDWTTGVTRVVDEWLYFEKRRQL</sequence>
<dbReference type="EC" id="1.1.1.133" evidence="3 6"/>
<dbReference type="AlphaFoldDB" id="A0A3B8WCG6"/>
<accession>A0A3B8WCG6</accession>
<dbReference type="GO" id="GO:0009243">
    <property type="term" value="P:O antigen biosynthetic process"/>
    <property type="evidence" value="ECO:0007669"/>
    <property type="project" value="UniProtKB-UniPathway"/>
</dbReference>
<evidence type="ECO:0000256" key="4">
    <source>
        <dbReference type="ARBA" id="ARBA00017099"/>
    </source>
</evidence>
<dbReference type="EMBL" id="DLYI01000087">
    <property type="protein sequence ID" value="HAC27557.1"/>
    <property type="molecule type" value="Genomic_DNA"/>
</dbReference>
<evidence type="ECO:0000256" key="6">
    <source>
        <dbReference type="RuleBase" id="RU364082"/>
    </source>
</evidence>
<comment type="pathway">
    <text evidence="1 6">Carbohydrate biosynthesis; dTDP-L-rhamnose biosynthesis.</text>
</comment>
<dbReference type="InterPro" id="IPR029903">
    <property type="entry name" value="RmlD-like-bd"/>
</dbReference>
<proteinExistence type="inferred from homology"/>
<dbReference type="NCBIfam" id="TIGR01214">
    <property type="entry name" value="rmlD"/>
    <property type="match status" value="1"/>
</dbReference>
<keyword evidence="6" id="KW-0560">Oxidoreductase</keyword>
<dbReference type="PANTHER" id="PTHR10491:SF4">
    <property type="entry name" value="METHIONINE ADENOSYLTRANSFERASE 2 SUBUNIT BETA"/>
    <property type="match status" value="1"/>
</dbReference>
<evidence type="ECO:0000256" key="2">
    <source>
        <dbReference type="ARBA" id="ARBA00010944"/>
    </source>
</evidence>
<feature type="domain" description="RmlD-like substrate binding" evidence="7">
    <location>
        <begin position="2"/>
        <end position="249"/>
    </location>
</feature>
<comment type="caution">
    <text evidence="8">The sequence shown here is derived from an EMBL/GenBank/DDBJ whole genome shotgun (WGS) entry which is preliminary data.</text>
</comment>
<comment type="function">
    <text evidence="6">Catalyzes the reduction of dTDP-6-deoxy-L-lyxo-4-hexulose to yield dTDP-L-rhamnose.</text>
</comment>
<feature type="non-terminal residue" evidence="8">
    <location>
        <position position="1"/>
    </location>
</feature>
<dbReference type="UniPathway" id="UPA00124"/>
<dbReference type="GO" id="GO:0019305">
    <property type="term" value="P:dTDP-rhamnose biosynthetic process"/>
    <property type="evidence" value="ECO:0007669"/>
    <property type="project" value="UniProtKB-UniPathway"/>
</dbReference>
<gene>
    <name evidence="8" type="primary">rfbD</name>
    <name evidence="8" type="ORF">DCF82_07080</name>
</gene>
<dbReference type="GO" id="GO:0008831">
    <property type="term" value="F:dTDP-4-dehydrorhamnose reductase activity"/>
    <property type="evidence" value="ECO:0007669"/>
    <property type="project" value="UniProtKB-EC"/>
</dbReference>
<evidence type="ECO:0000256" key="3">
    <source>
        <dbReference type="ARBA" id="ARBA00012929"/>
    </source>
</evidence>
<dbReference type="Gene3D" id="3.90.25.10">
    <property type="entry name" value="UDP-galactose 4-epimerase, domain 1"/>
    <property type="match status" value="1"/>
</dbReference>
<dbReference type="CDD" id="cd05254">
    <property type="entry name" value="dTDP_HR_like_SDR_e"/>
    <property type="match status" value="1"/>
</dbReference>
<dbReference type="GO" id="GO:0005829">
    <property type="term" value="C:cytosol"/>
    <property type="evidence" value="ECO:0007669"/>
    <property type="project" value="TreeGrafter"/>
</dbReference>
<dbReference type="Proteomes" id="UP000261325">
    <property type="component" value="Unassembled WGS sequence"/>
</dbReference>
<dbReference type="PANTHER" id="PTHR10491">
    <property type="entry name" value="DTDP-4-DEHYDRORHAMNOSE REDUCTASE"/>
    <property type="match status" value="1"/>
</dbReference>
<evidence type="ECO:0000256" key="5">
    <source>
        <dbReference type="ARBA" id="ARBA00048200"/>
    </source>
</evidence>
<dbReference type="Gene3D" id="3.40.50.720">
    <property type="entry name" value="NAD(P)-binding Rossmann-like Domain"/>
    <property type="match status" value="1"/>
</dbReference>
<comment type="similarity">
    <text evidence="2 6">Belongs to the dTDP-4-dehydrorhamnose reductase family.</text>
</comment>
<evidence type="ECO:0000313" key="8">
    <source>
        <dbReference type="EMBL" id="HAC27557.1"/>
    </source>
</evidence>
<keyword evidence="6" id="KW-0521">NADP</keyword>
<protein>
    <recommendedName>
        <fullName evidence="4 6">dTDP-4-dehydrorhamnose reductase</fullName>
        <ecNumber evidence="3 6">1.1.1.133</ecNumber>
    </recommendedName>
</protein>